<dbReference type="InterPro" id="IPR043128">
    <property type="entry name" value="Rev_trsase/Diguanyl_cyclase"/>
</dbReference>
<dbReference type="CDD" id="cd01949">
    <property type="entry name" value="GGDEF"/>
    <property type="match status" value="1"/>
</dbReference>
<dbReference type="PANTHER" id="PTHR45138">
    <property type="entry name" value="REGULATORY COMPONENTS OF SENSORY TRANSDUCTION SYSTEM"/>
    <property type="match status" value="1"/>
</dbReference>
<dbReference type="EC" id="2.7.7.65" evidence="2"/>
<dbReference type="RefSeq" id="WP_125258949.1">
    <property type="nucleotide sequence ID" value="NZ_CP114280.1"/>
</dbReference>
<organism evidence="6 7">
    <name type="scientific">Dickeya lacustris</name>
    <dbReference type="NCBI Taxonomy" id="2259638"/>
    <lineage>
        <taxon>Bacteria</taxon>
        <taxon>Pseudomonadati</taxon>
        <taxon>Pseudomonadota</taxon>
        <taxon>Gammaproteobacteria</taxon>
        <taxon>Enterobacterales</taxon>
        <taxon>Pectobacteriaceae</taxon>
        <taxon>Dickeya</taxon>
    </lineage>
</organism>
<feature type="transmembrane region" description="Helical" evidence="4">
    <location>
        <begin position="21"/>
        <end position="42"/>
    </location>
</feature>
<evidence type="ECO:0000256" key="4">
    <source>
        <dbReference type="SAM" id="Phobius"/>
    </source>
</evidence>
<reference evidence="6 7" key="1">
    <citation type="submission" date="2022-12" db="EMBL/GenBank/DDBJ databases">
        <title>Complete genome sequencing of Dickeya lacustris type strain LMG30899.</title>
        <authorList>
            <person name="Dobhal S."/>
            <person name="Arizala D."/>
            <person name="Arif M."/>
        </authorList>
    </citation>
    <scope>NUCLEOTIDE SEQUENCE [LARGE SCALE GENOMIC DNA]</scope>
    <source>
        <strain evidence="6 7">LMG30899</strain>
    </source>
</reference>
<dbReference type="Gene3D" id="3.30.70.270">
    <property type="match status" value="1"/>
</dbReference>
<feature type="transmembrane region" description="Helical" evidence="4">
    <location>
        <begin position="155"/>
        <end position="174"/>
    </location>
</feature>
<sequence length="363" mass="40648">MPFSPALNIDKRRSGLAFARRVYVPRTIGLGLGFFYVAAALNTHALPLWLWGVLFFNGFIWPHLAFYLSCRARDPKRFEFGNLRLDACMGGVWIGMMGFNALPSVLIVSMMGMNNIAAGGVRLFSHGLLIQGASAWVAFWLRGGHPLFATTPEQVYFCLPMLFIYPISVGLVTYRTAIKLAEHKQQLREMSIHDGMTRLYNRLHWEQRLKDQFEQCVKHQHVASLALLDVDHFKGINDSFGHRVGDDVILMLSDGMKSVLRQSDIIGRFGGDEFGMVLPQTSALEAERIIQRLREHVISMQLQQAPLLRVGISVGIVQFQPGFADYQGWLKAADVALYQAKARGRGCTVCQPTPDRQPILAGG</sequence>
<dbReference type="EMBL" id="CP114280">
    <property type="protein sequence ID" value="WFN55562.1"/>
    <property type="molecule type" value="Genomic_DNA"/>
</dbReference>
<dbReference type="SMART" id="SM00267">
    <property type="entry name" value="GGDEF"/>
    <property type="match status" value="1"/>
</dbReference>
<dbReference type="PROSITE" id="PS50887">
    <property type="entry name" value="GGDEF"/>
    <property type="match status" value="1"/>
</dbReference>
<evidence type="ECO:0000259" key="5">
    <source>
        <dbReference type="PROSITE" id="PS50887"/>
    </source>
</evidence>
<gene>
    <name evidence="6" type="ORF">O1Q98_18585</name>
</gene>
<feature type="transmembrane region" description="Helical" evidence="4">
    <location>
        <begin position="123"/>
        <end position="143"/>
    </location>
</feature>
<comment type="pathway">
    <text evidence="1">Purine metabolism; 3',5'-cyclic di-GMP biosynthesis.</text>
</comment>
<dbReference type="InterPro" id="IPR007894">
    <property type="entry name" value="MASE2"/>
</dbReference>
<keyword evidence="4" id="KW-0812">Transmembrane</keyword>
<dbReference type="NCBIfam" id="TIGR00254">
    <property type="entry name" value="GGDEF"/>
    <property type="match status" value="1"/>
</dbReference>
<dbReference type="PANTHER" id="PTHR45138:SF24">
    <property type="entry name" value="DIGUANYLATE CYCLASE DGCC-RELATED"/>
    <property type="match status" value="1"/>
</dbReference>
<dbReference type="Pfam" id="PF00990">
    <property type="entry name" value="GGDEF"/>
    <property type="match status" value="1"/>
</dbReference>
<accession>A0ABY8G6I4</accession>
<dbReference type="Pfam" id="PF05230">
    <property type="entry name" value="MASE2"/>
    <property type="match status" value="1"/>
</dbReference>
<evidence type="ECO:0000256" key="2">
    <source>
        <dbReference type="ARBA" id="ARBA00012528"/>
    </source>
</evidence>
<evidence type="ECO:0000256" key="3">
    <source>
        <dbReference type="ARBA" id="ARBA00034247"/>
    </source>
</evidence>
<keyword evidence="6" id="KW-0808">Transferase</keyword>
<comment type="catalytic activity">
    <reaction evidence="3">
        <text>2 GTP = 3',3'-c-di-GMP + 2 diphosphate</text>
        <dbReference type="Rhea" id="RHEA:24898"/>
        <dbReference type="ChEBI" id="CHEBI:33019"/>
        <dbReference type="ChEBI" id="CHEBI:37565"/>
        <dbReference type="ChEBI" id="CHEBI:58805"/>
        <dbReference type="EC" id="2.7.7.65"/>
    </reaction>
</comment>
<proteinExistence type="predicted"/>
<keyword evidence="4" id="KW-1133">Transmembrane helix</keyword>
<dbReference type="InterPro" id="IPR050469">
    <property type="entry name" value="Diguanylate_Cyclase"/>
</dbReference>
<feature type="domain" description="GGDEF" evidence="5">
    <location>
        <begin position="221"/>
        <end position="353"/>
    </location>
</feature>
<feature type="transmembrane region" description="Helical" evidence="4">
    <location>
        <begin position="48"/>
        <end position="70"/>
    </location>
</feature>
<evidence type="ECO:0000313" key="7">
    <source>
        <dbReference type="Proteomes" id="UP001219630"/>
    </source>
</evidence>
<dbReference type="InterPro" id="IPR000160">
    <property type="entry name" value="GGDEF_dom"/>
</dbReference>
<evidence type="ECO:0000256" key="1">
    <source>
        <dbReference type="ARBA" id="ARBA00004665"/>
    </source>
</evidence>
<name>A0ABY8G6I4_9GAMM</name>
<keyword evidence="4" id="KW-0472">Membrane</keyword>
<protein>
    <recommendedName>
        <fullName evidence="2">diguanylate cyclase</fullName>
        <ecNumber evidence="2">2.7.7.65</ecNumber>
    </recommendedName>
</protein>
<dbReference type="InterPro" id="IPR029787">
    <property type="entry name" value="Nucleotide_cyclase"/>
</dbReference>
<dbReference type="Proteomes" id="UP001219630">
    <property type="component" value="Chromosome"/>
</dbReference>
<keyword evidence="6" id="KW-0548">Nucleotidyltransferase</keyword>
<evidence type="ECO:0000313" key="6">
    <source>
        <dbReference type="EMBL" id="WFN55562.1"/>
    </source>
</evidence>
<dbReference type="SUPFAM" id="SSF55073">
    <property type="entry name" value="Nucleotide cyclase"/>
    <property type="match status" value="1"/>
</dbReference>
<keyword evidence="7" id="KW-1185">Reference proteome</keyword>
<feature type="transmembrane region" description="Helical" evidence="4">
    <location>
        <begin position="91"/>
        <end position="111"/>
    </location>
</feature>
<dbReference type="GO" id="GO:0052621">
    <property type="term" value="F:diguanylate cyclase activity"/>
    <property type="evidence" value="ECO:0007669"/>
    <property type="project" value="UniProtKB-EC"/>
</dbReference>